<evidence type="ECO:0000313" key="8">
    <source>
        <dbReference type="Proteomes" id="UP000618240"/>
    </source>
</evidence>
<dbReference type="InterPro" id="IPR001387">
    <property type="entry name" value="Cro/C1-type_HTH"/>
</dbReference>
<dbReference type="Proteomes" id="UP000618240">
    <property type="component" value="Unassembled WGS sequence"/>
</dbReference>
<proteinExistence type="predicted"/>
<evidence type="ECO:0000256" key="3">
    <source>
        <dbReference type="ARBA" id="ARBA00022989"/>
    </source>
</evidence>
<evidence type="ECO:0000313" key="7">
    <source>
        <dbReference type="EMBL" id="MCA6066917.1"/>
    </source>
</evidence>
<feature type="transmembrane region" description="Helical" evidence="5">
    <location>
        <begin position="127"/>
        <end position="148"/>
    </location>
</feature>
<name>A0ABS8A0F8_9FLAO</name>
<comment type="caution">
    <text evidence="7">The sequence shown here is derived from an EMBL/GenBank/DDBJ whole genome shotgun (WGS) entry which is preliminary data.</text>
</comment>
<dbReference type="SUPFAM" id="SSF47413">
    <property type="entry name" value="lambda repressor-like DNA-binding domains"/>
    <property type="match status" value="1"/>
</dbReference>
<comment type="subcellular location">
    <subcellularLocation>
        <location evidence="1">Membrane</location>
        <topology evidence="1">Multi-pass membrane protein</topology>
    </subcellularLocation>
</comment>
<sequence>MSKLKEIRELQNLTQEELAESSGISVRTIQRIEAGTIPKGYTLRTLSKTLGIPENVLQNIQSIEIEEEQPTAQEKTKQTEEATINYSLLKIINLSSIPFVVLPPLNILIPLFLMFKLKQKNLLVKQIISMQIIWTIFAPIIFMLWIFLKLRGNYTLAIMVLIVLSNLFIIIRNAIEIDRKQKLYCKLNFNMI</sequence>
<gene>
    <name evidence="7" type="ORF">JI747_006990</name>
</gene>
<keyword evidence="3 5" id="KW-1133">Transmembrane helix</keyword>
<organism evidence="7 8">
    <name type="scientific">Chryseobacterium tagetis</name>
    <dbReference type="NCBI Taxonomy" id="2801334"/>
    <lineage>
        <taxon>Bacteria</taxon>
        <taxon>Pseudomonadati</taxon>
        <taxon>Bacteroidota</taxon>
        <taxon>Flavobacteriia</taxon>
        <taxon>Flavobacteriales</taxon>
        <taxon>Weeksellaceae</taxon>
        <taxon>Chryseobacterium group</taxon>
        <taxon>Chryseobacterium</taxon>
    </lineage>
</organism>
<keyword evidence="2 5" id="KW-0812">Transmembrane</keyword>
<accession>A0ABS8A0F8</accession>
<dbReference type="CDD" id="cd00093">
    <property type="entry name" value="HTH_XRE"/>
    <property type="match status" value="1"/>
</dbReference>
<dbReference type="EMBL" id="JAERSE020000002">
    <property type="protein sequence ID" value="MCA6066917.1"/>
    <property type="molecule type" value="Genomic_DNA"/>
</dbReference>
<dbReference type="InterPro" id="IPR010982">
    <property type="entry name" value="Lambda_DNA-bd_dom_sf"/>
</dbReference>
<reference evidence="7 8" key="1">
    <citation type="submission" date="2021-09" db="EMBL/GenBank/DDBJ databases">
        <title>Genome sequencing and assembly of Chryseobacterium sp. RG1.</title>
        <authorList>
            <person name="Chhetri G."/>
        </authorList>
    </citation>
    <scope>NUCLEOTIDE SEQUENCE [LARGE SCALE GENOMIC DNA]</scope>
    <source>
        <strain evidence="7 8">RG1</strain>
    </source>
</reference>
<evidence type="ECO:0000256" key="1">
    <source>
        <dbReference type="ARBA" id="ARBA00004141"/>
    </source>
</evidence>
<evidence type="ECO:0000259" key="6">
    <source>
        <dbReference type="PROSITE" id="PS50943"/>
    </source>
</evidence>
<keyword evidence="8" id="KW-1185">Reference proteome</keyword>
<evidence type="ECO:0000256" key="5">
    <source>
        <dbReference type="SAM" id="Phobius"/>
    </source>
</evidence>
<dbReference type="Pfam" id="PF01381">
    <property type="entry name" value="HTH_3"/>
    <property type="match status" value="1"/>
</dbReference>
<dbReference type="RefSeq" id="WP_225687225.1">
    <property type="nucleotide sequence ID" value="NZ_JAERSE020000002.1"/>
</dbReference>
<dbReference type="Pfam" id="PF09685">
    <property type="entry name" value="MamF_MmsF"/>
    <property type="match status" value="1"/>
</dbReference>
<protein>
    <submittedName>
        <fullName evidence="7">Helix-turn-helix domain-containing protein</fullName>
    </submittedName>
</protein>
<feature type="transmembrane region" description="Helical" evidence="5">
    <location>
        <begin position="96"/>
        <end position="115"/>
    </location>
</feature>
<dbReference type="SMART" id="SM00530">
    <property type="entry name" value="HTH_XRE"/>
    <property type="match status" value="1"/>
</dbReference>
<feature type="domain" description="HTH cro/C1-type" evidence="6">
    <location>
        <begin position="4"/>
        <end position="57"/>
    </location>
</feature>
<evidence type="ECO:0000256" key="2">
    <source>
        <dbReference type="ARBA" id="ARBA00022692"/>
    </source>
</evidence>
<dbReference type="PROSITE" id="PS50943">
    <property type="entry name" value="HTH_CROC1"/>
    <property type="match status" value="1"/>
</dbReference>
<dbReference type="Gene3D" id="1.10.260.40">
    <property type="entry name" value="lambda repressor-like DNA-binding domains"/>
    <property type="match status" value="1"/>
</dbReference>
<evidence type="ECO:0000256" key="4">
    <source>
        <dbReference type="ARBA" id="ARBA00023136"/>
    </source>
</evidence>
<feature type="transmembrane region" description="Helical" evidence="5">
    <location>
        <begin position="154"/>
        <end position="175"/>
    </location>
</feature>
<dbReference type="InterPro" id="IPR019109">
    <property type="entry name" value="MamF_MmsF"/>
</dbReference>
<keyword evidence="4 5" id="KW-0472">Membrane</keyword>